<gene>
    <name evidence="2" type="ORF">COCNU_14G000180</name>
</gene>
<evidence type="ECO:0000313" key="2">
    <source>
        <dbReference type="EMBL" id="KAG1367550.1"/>
    </source>
</evidence>
<name>A0A8K0IU84_COCNU</name>
<protein>
    <submittedName>
        <fullName evidence="2">Uncharacterized protein</fullName>
    </submittedName>
</protein>
<dbReference type="EMBL" id="CM017885">
    <property type="protein sequence ID" value="KAG1367550.1"/>
    <property type="molecule type" value="Genomic_DNA"/>
</dbReference>
<sequence>MSWIKVKKLIGKGKHGAAEQKVPGPGKEETSAENIQKFEDKYISTETKAFSQGDYHTLGIARGAGGVRGSLTQTKENNWRHHATTQRIFAAYTAVHASHGNRICVEKSVV</sequence>
<reference evidence="2" key="2">
    <citation type="submission" date="2019-07" db="EMBL/GenBank/DDBJ databases">
        <authorList>
            <person name="Yang Y."/>
            <person name="Bocs S."/>
            <person name="Baudouin L."/>
        </authorList>
    </citation>
    <scope>NUCLEOTIDE SEQUENCE</scope>
    <source>
        <tissue evidence="2">Spear leaf of Hainan Tall coconut</tissue>
    </source>
</reference>
<reference evidence="2" key="1">
    <citation type="journal article" date="2017" name="Gigascience">
        <title>The genome draft of coconut (Cocos nucifera).</title>
        <authorList>
            <person name="Xiao Y."/>
            <person name="Xu P."/>
            <person name="Fan H."/>
            <person name="Baudouin L."/>
            <person name="Xia W."/>
            <person name="Bocs S."/>
            <person name="Xu J."/>
            <person name="Li Q."/>
            <person name="Guo A."/>
            <person name="Zhou L."/>
            <person name="Li J."/>
            <person name="Wu Y."/>
            <person name="Ma Z."/>
            <person name="Armero A."/>
            <person name="Issali A.E."/>
            <person name="Liu N."/>
            <person name="Peng M."/>
            <person name="Yang Y."/>
        </authorList>
    </citation>
    <scope>NUCLEOTIDE SEQUENCE</scope>
    <source>
        <tissue evidence="2">Spear leaf of Hainan Tall coconut</tissue>
    </source>
</reference>
<comment type="caution">
    <text evidence="2">The sequence shown here is derived from an EMBL/GenBank/DDBJ whole genome shotgun (WGS) entry which is preliminary data.</text>
</comment>
<evidence type="ECO:0000313" key="3">
    <source>
        <dbReference type="Proteomes" id="UP000797356"/>
    </source>
</evidence>
<keyword evidence="3" id="KW-1185">Reference proteome</keyword>
<dbReference type="AlphaFoldDB" id="A0A8K0IU84"/>
<feature type="region of interest" description="Disordered" evidence="1">
    <location>
        <begin position="12"/>
        <end position="32"/>
    </location>
</feature>
<proteinExistence type="predicted"/>
<dbReference type="Proteomes" id="UP000797356">
    <property type="component" value="Chromosome 14"/>
</dbReference>
<accession>A0A8K0IU84</accession>
<organism evidence="2 3">
    <name type="scientific">Cocos nucifera</name>
    <name type="common">Coconut palm</name>
    <dbReference type="NCBI Taxonomy" id="13894"/>
    <lineage>
        <taxon>Eukaryota</taxon>
        <taxon>Viridiplantae</taxon>
        <taxon>Streptophyta</taxon>
        <taxon>Embryophyta</taxon>
        <taxon>Tracheophyta</taxon>
        <taxon>Spermatophyta</taxon>
        <taxon>Magnoliopsida</taxon>
        <taxon>Liliopsida</taxon>
        <taxon>Arecaceae</taxon>
        <taxon>Arecoideae</taxon>
        <taxon>Cocoseae</taxon>
        <taxon>Attaleinae</taxon>
        <taxon>Cocos</taxon>
    </lineage>
</organism>
<evidence type="ECO:0000256" key="1">
    <source>
        <dbReference type="SAM" id="MobiDB-lite"/>
    </source>
</evidence>